<protein>
    <submittedName>
        <fullName evidence="4">AMP-binding enzyme</fullName>
    </submittedName>
</protein>
<dbReference type="Gene3D" id="3.30.300.30">
    <property type="match status" value="1"/>
</dbReference>
<dbReference type="Pfam" id="PF00501">
    <property type="entry name" value="AMP-binding"/>
    <property type="match status" value="1"/>
</dbReference>
<name>E9SD11_RUMAL</name>
<dbReference type="InterPro" id="IPR025110">
    <property type="entry name" value="AMP-bd_C"/>
</dbReference>
<reference evidence="4 5" key="1">
    <citation type="submission" date="2011-02" db="EMBL/GenBank/DDBJ databases">
        <authorList>
            <person name="Nelson K.E."/>
            <person name="Sutton G."/>
            <person name="Torralba M."/>
            <person name="Durkin S."/>
            <person name="Harkins D."/>
            <person name="Montgomery R."/>
            <person name="Ziemer C."/>
            <person name="Klaassens E."/>
            <person name="Ocuiv P."/>
            <person name="Morrison M."/>
        </authorList>
    </citation>
    <scope>NUCLEOTIDE SEQUENCE [LARGE SCALE GENOMIC DNA]</scope>
    <source>
        <strain evidence="4 5">8</strain>
    </source>
</reference>
<evidence type="ECO:0000313" key="5">
    <source>
        <dbReference type="Proteomes" id="UP000004259"/>
    </source>
</evidence>
<proteinExistence type="predicted"/>
<evidence type="ECO:0000259" key="2">
    <source>
        <dbReference type="Pfam" id="PF00501"/>
    </source>
</evidence>
<sequence>MKRHLDYPQLSLYRFLLKTARQYPDFTALEYYGRKINYRRLIGEISRTARALTAMGVKKGDSISICLPNIPQAVFLFYAVNKVGAVANMIHPLSAENEIVRYMQLTESRYIFALDSTADKLRKVCMRVSPEKAVAVGADDYMLPHIKAGYLAKLKGKKPDITGFDSWSDFIKGAKKVTNNISITTRPDDTAAILYSGGTTGVPKGIMLTNLNFNALAMQSIDGCGGLSAGDRMLSVMPVFHGFGLGVCIHTILVLGGTAVILPKFSATDFDKLLFKYRPNIIAGVPAIYEALLTKGSLVHKDLSFIHTVISGGDSLSVSTKIKLNKLLSGCCSKARVREGYGLTECVTGSCLSPADAYKPESVGLPYADTFYKIIDTDGREVPAGETGEIILRGPSVMKGYYKAPEETANALRPDEDGNIWLHTGDLGYMDEDGYVYFRQRLKRMIVSGGYNIYPQNIEEVINSHRDVVMCAAVGVPDKIMGELVRAYVVAKEGVNREVLRTELMDMLKKEIAVYALPRELRFRDSLPKTLVGKIDYLALKAEE</sequence>
<keyword evidence="1" id="KW-0472">Membrane</keyword>
<organism evidence="4 5">
    <name type="scientific">Ruminococcus albus 8</name>
    <dbReference type="NCBI Taxonomy" id="246199"/>
    <lineage>
        <taxon>Bacteria</taxon>
        <taxon>Bacillati</taxon>
        <taxon>Bacillota</taxon>
        <taxon>Clostridia</taxon>
        <taxon>Eubacteriales</taxon>
        <taxon>Oscillospiraceae</taxon>
        <taxon>Ruminococcus</taxon>
    </lineage>
</organism>
<dbReference type="EMBL" id="ADKM02000086">
    <property type="protein sequence ID" value="EGC02846.1"/>
    <property type="molecule type" value="Genomic_DNA"/>
</dbReference>
<feature type="domain" description="AMP-binding enzyme C-terminal" evidence="3">
    <location>
        <begin position="458"/>
        <end position="534"/>
    </location>
</feature>
<dbReference type="PROSITE" id="PS00455">
    <property type="entry name" value="AMP_BINDING"/>
    <property type="match status" value="1"/>
</dbReference>
<dbReference type="Pfam" id="PF13193">
    <property type="entry name" value="AMP-binding_C"/>
    <property type="match status" value="1"/>
</dbReference>
<dbReference type="Gene3D" id="3.40.50.12780">
    <property type="entry name" value="N-terminal domain of ligase-like"/>
    <property type="match status" value="1"/>
</dbReference>
<dbReference type="InterPro" id="IPR020845">
    <property type="entry name" value="AMP-binding_CS"/>
</dbReference>
<dbReference type="GO" id="GO:0016405">
    <property type="term" value="F:CoA-ligase activity"/>
    <property type="evidence" value="ECO:0007669"/>
    <property type="project" value="TreeGrafter"/>
</dbReference>
<gene>
    <name evidence="4" type="ORF">CUS_6023</name>
</gene>
<evidence type="ECO:0000259" key="3">
    <source>
        <dbReference type="Pfam" id="PF13193"/>
    </source>
</evidence>
<dbReference type="OrthoDB" id="9778383at2"/>
<dbReference type="AlphaFoldDB" id="E9SD11"/>
<keyword evidence="1" id="KW-1133">Transmembrane helix</keyword>
<dbReference type="STRING" id="246199.CUS_6023"/>
<evidence type="ECO:0000256" key="1">
    <source>
        <dbReference type="SAM" id="Phobius"/>
    </source>
</evidence>
<dbReference type="Proteomes" id="UP000004259">
    <property type="component" value="Unassembled WGS sequence"/>
</dbReference>
<evidence type="ECO:0000313" key="4">
    <source>
        <dbReference type="EMBL" id="EGC02846.1"/>
    </source>
</evidence>
<keyword evidence="1" id="KW-0812">Transmembrane</keyword>
<keyword evidence="5" id="KW-1185">Reference proteome</keyword>
<dbReference type="eggNOG" id="COG0318">
    <property type="taxonomic scope" value="Bacteria"/>
</dbReference>
<dbReference type="InterPro" id="IPR045851">
    <property type="entry name" value="AMP-bd_C_sf"/>
</dbReference>
<dbReference type="InterPro" id="IPR042099">
    <property type="entry name" value="ANL_N_sf"/>
</dbReference>
<dbReference type="PANTHER" id="PTHR24096">
    <property type="entry name" value="LONG-CHAIN-FATTY-ACID--COA LIGASE"/>
    <property type="match status" value="1"/>
</dbReference>
<feature type="domain" description="AMP-dependent synthetase/ligase" evidence="2">
    <location>
        <begin position="18"/>
        <end position="402"/>
    </location>
</feature>
<dbReference type="RefSeq" id="WP_002850268.1">
    <property type="nucleotide sequence ID" value="NZ_ADKM02000086.1"/>
</dbReference>
<comment type="caution">
    <text evidence="4">The sequence shown here is derived from an EMBL/GenBank/DDBJ whole genome shotgun (WGS) entry which is preliminary data.</text>
</comment>
<accession>E9SD11</accession>
<dbReference type="InterPro" id="IPR000873">
    <property type="entry name" value="AMP-dep_synth/lig_dom"/>
</dbReference>
<feature type="transmembrane region" description="Helical" evidence="1">
    <location>
        <begin position="242"/>
        <end position="262"/>
    </location>
</feature>
<dbReference type="SUPFAM" id="SSF56801">
    <property type="entry name" value="Acetyl-CoA synthetase-like"/>
    <property type="match status" value="1"/>
</dbReference>